<dbReference type="KEGG" id="bgz:XH91_10950"/>
<evidence type="ECO:0000313" key="1">
    <source>
        <dbReference type="EMBL" id="QAU45831.1"/>
    </source>
</evidence>
<dbReference type="Proteomes" id="UP000290401">
    <property type="component" value="Unassembled WGS sequence"/>
</dbReference>
<dbReference type="EMBL" id="CP030053">
    <property type="protein sequence ID" value="QAU45831.1"/>
    <property type="molecule type" value="Genomic_DNA"/>
</dbReference>
<proteinExistence type="predicted"/>
<evidence type="ECO:0000313" key="2">
    <source>
        <dbReference type="EMBL" id="RXH07459.1"/>
    </source>
</evidence>
<name>A0AAE5WZE2_9BRAD</name>
<keyword evidence="4" id="KW-1185">Reference proteome</keyword>
<evidence type="ECO:0000313" key="3">
    <source>
        <dbReference type="Proteomes" id="UP000288972"/>
    </source>
</evidence>
<evidence type="ECO:0000313" key="4">
    <source>
        <dbReference type="Proteomes" id="UP000290401"/>
    </source>
</evidence>
<protein>
    <submittedName>
        <fullName evidence="1">Uncharacterized protein</fullName>
    </submittedName>
</protein>
<dbReference type="EMBL" id="RDQZ01000039">
    <property type="protein sequence ID" value="RXH07459.1"/>
    <property type="molecule type" value="Genomic_DNA"/>
</dbReference>
<reference evidence="2 4" key="2">
    <citation type="submission" date="2018-10" db="EMBL/GenBank/DDBJ databases">
        <title>Bradyrhizobium sp. nov., effective nodules isolated from peanut in China.</title>
        <authorList>
            <person name="Li Y."/>
        </authorList>
    </citation>
    <scope>NUCLEOTIDE SEQUENCE [LARGE SCALE GENOMIC DNA]</scope>
    <source>
        <strain evidence="2 4">CCBAU 53426</strain>
    </source>
</reference>
<accession>A0AAE5WZE2</accession>
<sequence>MTRRFPAPWVMEEDKHGFRVRDATGLYICGIPHRDDLHRNGYQYAHHFLTRDEARRIAKAISRLPELLKRPQY</sequence>
<reference evidence="1 3" key="1">
    <citation type="submission" date="2018-06" db="EMBL/GenBank/DDBJ databases">
        <title>Comparative genomics of rhizobia nodulating Arachis hypogaea in China.</title>
        <authorList>
            <person name="Li Y."/>
        </authorList>
    </citation>
    <scope>NUCLEOTIDE SEQUENCE [LARGE SCALE GENOMIC DNA]</scope>
    <source>
        <strain evidence="1 3">CCBAU 51670</strain>
    </source>
</reference>
<dbReference type="Proteomes" id="UP000288972">
    <property type="component" value="Chromosome"/>
</dbReference>
<dbReference type="AlphaFoldDB" id="A0AAE5WZE2"/>
<gene>
    <name evidence="2" type="ORF">EAS56_32850</name>
    <name evidence="1" type="ORF">XH91_10950</name>
</gene>
<organism evidence="1 3">
    <name type="scientific">Bradyrhizobium guangzhouense</name>
    <dbReference type="NCBI Taxonomy" id="1325095"/>
    <lineage>
        <taxon>Bacteria</taxon>
        <taxon>Pseudomonadati</taxon>
        <taxon>Pseudomonadota</taxon>
        <taxon>Alphaproteobacteria</taxon>
        <taxon>Hyphomicrobiales</taxon>
        <taxon>Nitrobacteraceae</taxon>
        <taxon>Bradyrhizobium</taxon>
    </lineage>
</organism>